<evidence type="ECO:0000256" key="3">
    <source>
        <dbReference type="ARBA" id="ARBA00022490"/>
    </source>
</evidence>
<protein>
    <recommendedName>
        <fullName evidence="10">Glycine--tRNA ligase beta subunit</fullName>
        <ecNumber evidence="10">6.1.1.14</ecNumber>
    </recommendedName>
    <alternativeName>
        <fullName evidence="10">Glycyl-tRNA synthetase beta subunit</fullName>
        <shortName evidence="10">GlyRS</shortName>
    </alternativeName>
</protein>
<evidence type="ECO:0000256" key="2">
    <source>
        <dbReference type="ARBA" id="ARBA00008226"/>
    </source>
</evidence>
<keyword evidence="8 10" id="KW-0030">Aminoacyl-tRNA synthetase</keyword>
<dbReference type="Proteomes" id="UP001154265">
    <property type="component" value="Unassembled WGS sequence"/>
</dbReference>
<comment type="subcellular location">
    <subcellularLocation>
        <location evidence="1 10">Cytoplasm</location>
    </subcellularLocation>
</comment>
<dbReference type="SUPFAM" id="SSF109604">
    <property type="entry name" value="HD-domain/PDEase-like"/>
    <property type="match status" value="1"/>
</dbReference>
<dbReference type="PRINTS" id="PR01045">
    <property type="entry name" value="TRNASYNTHGB"/>
</dbReference>
<evidence type="ECO:0000256" key="8">
    <source>
        <dbReference type="ARBA" id="ARBA00023146"/>
    </source>
</evidence>
<dbReference type="EC" id="6.1.1.14" evidence="10"/>
<evidence type="ECO:0000256" key="7">
    <source>
        <dbReference type="ARBA" id="ARBA00022917"/>
    </source>
</evidence>
<keyword evidence="4 10" id="KW-0436">Ligase</keyword>
<sequence>MTDSSQHSFLLEVGTEDLPASFVQSAIAQWQRMIPAHLQDHGLGATVNVLGTPRRLVLVLDGLPAQQPDQHSEVKGPAAAIAFKNGEPTKALQGFLRSRQAVLEDIEIRSTEKGDVVFLKQTLRGQATPTLLSEWIPNWISQLEGPRFMRWSDGELRFSRPIRWLVALWDDQVLPVTLESQSVKITSDRQTWGHRVLAADPITLERAQDYGETMAQGYIEVDPEERKAKIIDQVNDRANTVKGYTDITETLLNEVTHLVEWPTAVLGNFEPEFLALPPEVITTVMVTHQRYFPVYGDRAHTKLLPHFITISNGDPQAADIIRQGNERVIRARLADGQFFYQADLAKPLADYGTKLETVTFQDELGSMAAKMARIQALAGAIADHLKLKPKQKNEIQRTAELCKNDLVSQMVGEFPELQGRMGQVYAEKSGESAAVSQGIFDHYLPRHGGDRLPESLTGQVVGLADRLDTLTCLFGLGQIPTGSSDPFALRRAANAVLLILWEARLPLNLHQVLQETSQHFCQTYPKTANPSQLQDQLQDFFGQRLRTLLEEDPTHPIDYDLVNAVLGNSDASATAQVLGDVLDARDRAQFLQRMRQEGSLQPIYATVNRAARLARQGTVERHTLSLEGIAIDKLQEPIEREFYQALQDTLPTVKTAQDQGDYGQIIAVLGALAPIVSRFFDGPESVLVMAPDPVIKANRLGLLSLLRNIGGVLGDFGEIVK</sequence>
<evidence type="ECO:0000256" key="10">
    <source>
        <dbReference type="HAMAP-Rule" id="MF_00255"/>
    </source>
</evidence>
<dbReference type="PROSITE" id="PS50861">
    <property type="entry name" value="AA_TRNA_LIGASE_II_GLYAB"/>
    <property type="match status" value="1"/>
</dbReference>
<keyword evidence="5 10" id="KW-0547">Nucleotide-binding</keyword>
<comment type="caution">
    <text evidence="12">The sequence shown here is derived from an EMBL/GenBank/DDBJ whole genome shotgun (WGS) entry which is preliminary data.</text>
</comment>
<comment type="catalytic activity">
    <reaction evidence="9 10">
        <text>tRNA(Gly) + glycine + ATP = glycyl-tRNA(Gly) + AMP + diphosphate</text>
        <dbReference type="Rhea" id="RHEA:16013"/>
        <dbReference type="Rhea" id="RHEA-COMP:9664"/>
        <dbReference type="Rhea" id="RHEA-COMP:9683"/>
        <dbReference type="ChEBI" id="CHEBI:30616"/>
        <dbReference type="ChEBI" id="CHEBI:33019"/>
        <dbReference type="ChEBI" id="CHEBI:57305"/>
        <dbReference type="ChEBI" id="CHEBI:78442"/>
        <dbReference type="ChEBI" id="CHEBI:78522"/>
        <dbReference type="ChEBI" id="CHEBI:456215"/>
        <dbReference type="EC" id="6.1.1.14"/>
    </reaction>
</comment>
<dbReference type="InterPro" id="IPR015944">
    <property type="entry name" value="Gly-tRNA-synth_bsu"/>
</dbReference>
<keyword evidence="6 10" id="KW-0067">ATP-binding</keyword>
<reference evidence="12" key="2">
    <citation type="submission" date="2022-01" db="EMBL/GenBank/DDBJ databases">
        <authorList>
            <person name="Zivanovic Y."/>
            <person name="Moreira D."/>
            <person name="Lopez-Garcia P."/>
        </authorList>
    </citation>
    <scope>NUCLEOTIDE SEQUENCE</scope>
    <source>
        <strain evidence="12">G9</strain>
    </source>
</reference>
<dbReference type="PANTHER" id="PTHR30075">
    <property type="entry name" value="GLYCYL-TRNA SYNTHETASE"/>
    <property type="match status" value="1"/>
</dbReference>
<name>A0ABT6F2L8_9SYNE</name>
<dbReference type="GO" id="GO:0004820">
    <property type="term" value="F:glycine-tRNA ligase activity"/>
    <property type="evidence" value="ECO:0007669"/>
    <property type="project" value="UniProtKB-EC"/>
</dbReference>
<dbReference type="RefSeq" id="WP_277868035.1">
    <property type="nucleotide sequence ID" value="NZ_JAKKUT010000008.1"/>
</dbReference>
<dbReference type="InterPro" id="IPR008909">
    <property type="entry name" value="DALR_anticod-bd"/>
</dbReference>
<evidence type="ECO:0000259" key="11">
    <source>
        <dbReference type="Pfam" id="PF05746"/>
    </source>
</evidence>
<evidence type="ECO:0000313" key="12">
    <source>
        <dbReference type="EMBL" id="MDG2992109.1"/>
    </source>
</evidence>
<evidence type="ECO:0000256" key="6">
    <source>
        <dbReference type="ARBA" id="ARBA00022840"/>
    </source>
</evidence>
<keyword evidence="13" id="KW-1185">Reference proteome</keyword>
<evidence type="ECO:0000256" key="4">
    <source>
        <dbReference type="ARBA" id="ARBA00022598"/>
    </source>
</evidence>
<dbReference type="PANTHER" id="PTHR30075:SF2">
    <property type="entry name" value="GLYCINE--TRNA LIGASE, CHLOROPLASTIC_MITOCHONDRIAL 2"/>
    <property type="match status" value="1"/>
</dbReference>
<feature type="domain" description="DALR anticodon binding" evidence="11">
    <location>
        <begin position="609"/>
        <end position="708"/>
    </location>
</feature>
<organism evidence="12 13">
    <name type="scientific">Candidatus Synechococcus calcipolaris G9</name>
    <dbReference type="NCBI Taxonomy" id="1497997"/>
    <lineage>
        <taxon>Bacteria</taxon>
        <taxon>Bacillati</taxon>
        <taxon>Cyanobacteriota</taxon>
        <taxon>Cyanophyceae</taxon>
        <taxon>Synechococcales</taxon>
        <taxon>Synechococcaceae</taxon>
        <taxon>Synechococcus</taxon>
    </lineage>
</organism>
<gene>
    <name evidence="10 12" type="primary">glyS</name>
    <name evidence="12" type="ORF">L3556_14385</name>
</gene>
<comment type="similarity">
    <text evidence="2 10">Belongs to the class-II aminoacyl-tRNA synthetase family.</text>
</comment>
<dbReference type="HAMAP" id="MF_00255">
    <property type="entry name" value="Gly_tRNA_synth_beta"/>
    <property type="match status" value="1"/>
</dbReference>
<comment type="subunit">
    <text evidence="10">Tetramer of two alpha and two beta subunits.</text>
</comment>
<evidence type="ECO:0000256" key="1">
    <source>
        <dbReference type="ARBA" id="ARBA00004496"/>
    </source>
</evidence>
<dbReference type="NCBIfam" id="TIGR00211">
    <property type="entry name" value="glyS"/>
    <property type="match status" value="1"/>
</dbReference>
<keyword evidence="7 10" id="KW-0648">Protein biosynthesis</keyword>
<proteinExistence type="inferred from homology"/>
<accession>A0ABT6F2L8</accession>
<evidence type="ECO:0000256" key="5">
    <source>
        <dbReference type="ARBA" id="ARBA00022741"/>
    </source>
</evidence>
<evidence type="ECO:0000313" key="13">
    <source>
        <dbReference type="Proteomes" id="UP001154265"/>
    </source>
</evidence>
<reference evidence="12" key="1">
    <citation type="journal article" date="2022" name="Genome Biol. Evol.">
        <title>A New Gene Family Diagnostic for Intracellular Biomineralization of Amorphous Ca Carbonates by Cyanobacteria.</title>
        <authorList>
            <person name="Benzerara K."/>
            <person name="Duprat E."/>
            <person name="Bitard-Feildel T."/>
            <person name="Caumes G."/>
            <person name="Cassier-Chauvat C."/>
            <person name="Chauvat F."/>
            <person name="Dezi M."/>
            <person name="Diop S.I."/>
            <person name="Gaschignard G."/>
            <person name="Gorgen S."/>
            <person name="Gugger M."/>
            <person name="Lopez-Garcia P."/>
            <person name="Millet M."/>
            <person name="Skouri-Panet F."/>
            <person name="Moreira D."/>
            <person name="Callebaut I."/>
        </authorList>
    </citation>
    <scope>NUCLEOTIDE SEQUENCE</scope>
    <source>
        <strain evidence="12">G9</strain>
    </source>
</reference>
<dbReference type="InterPro" id="IPR006194">
    <property type="entry name" value="Gly-tRNA-synth_heterodimer"/>
</dbReference>
<keyword evidence="3 10" id="KW-0963">Cytoplasm</keyword>
<dbReference type="EMBL" id="JAKKUT010000008">
    <property type="protein sequence ID" value="MDG2992109.1"/>
    <property type="molecule type" value="Genomic_DNA"/>
</dbReference>
<dbReference type="Pfam" id="PF02092">
    <property type="entry name" value="tRNA_synt_2f"/>
    <property type="match status" value="1"/>
</dbReference>
<dbReference type="Pfam" id="PF05746">
    <property type="entry name" value="DALR_1"/>
    <property type="match status" value="1"/>
</dbReference>
<evidence type="ECO:0000256" key="9">
    <source>
        <dbReference type="ARBA" id="ARBA00047937"/>
    </source>
</evidence>